<dbReference type="PANTHER" id="PTHR43877">
    <property type="entry name" value="AMINOALKYLPHOSPHONATE N-ACETYLTRANSFERASE-RELATED-RELATED"/>
    <property type="match status" value="1"/>
</dbReference>
<sequence length="144" mass="15861">MIRIAPLTVSSASALKDICHLLSQLRRKPSERSGSLSDLREVVKNKHAILMVAKDDGKIVGMATLYVMPKVGKRVGCVEDVVVGKEYRGQGLGEKLMRSIIAEARKKKVGSLFLTSASDRAAANVLYKKLGFEIVETNPYKLRF</sequence>
<keyword evidence="1" id="KW-0808">Transferase</keyword>
<dbReference type="InterPro" id="IPR050832">
    <property type="entry name" value="Bact_Acetyltransf"/>
</dbReference>
<gene>
    <name evidence="4" type="ORF">A2851_04820</name>
</gene>
<dbReference type="GO" id="GO:0016747">
    <property type="term" value="F:acyltransferase activity, transferring groups other than amino-acyl groups"/>
    <property type="evidence" value="ECO:0007669"/>
    <property type="project" value="InterPro"/>
</dbReference>
<protein>
    <recommendedName>
        <fullName evidence="3">N-acetyltransferase domain-containing protein</fullName>
    </recommendedName>
</protein>
<dbReference type="Proteomes" id="UP000176863">
    <property type="component" value="Unassembled WGS sequence"/>
</dbReference>
<organism evidence="4 5">
    <name type="scientific">Candidatus Kaiserbacteria bacterium RIFCSPHIGHO2_01_FULL_53_29</name>
    <dbReference type="NCBI Taxonomy" id="1798480"/>
    <lineage>
        <taxon>Bacteria</taxon>
        <taxon>Candidatus Kaiseribacteriota</taxon>
    </lineage>
</organism>
<keyword evidence="2" id="KW-0012">Acyltransferase</keyword>
<dbReference type="STRING" id="1798480.A2851_04820"/>
<dbReference type="PROSITE" id="PS51186">
    <property type="entry name" value="GNAT"/>
    <property type="match status" value="1"/>
</dbReference>
<dbReference type="EMBL" id="MFKT01000029">
    <property type="protein sequence ID" value="OGG52348.1"/>
    <property type="molecule type" value="Genomic_DNA"/>
</dbReference>
<dbReference type="Gene3D" id="3.40.630.30">
    <property type="match status" value="1"/>
</dbReference>
<comment type="caution">
    <text evidence="4">The sequence shown here is derived from an EMBL/GenBank/DDBJ whole genome shotgun (WGS) entry which is preliminary data.</text>
</comment>
<dbReference type="Pfam" id="PF00583">
    <property type="entry name" value="Acetyltransf_1"/>
    <property type="match status" value="1"/>
</dbReference>
<dbReference type="InterPro" id="IPR000182">
    <property type="entry name" value="GNAT_dom"/>
</dbReference>
<evidence type="ECO:0000313" key="5">
    <source>
        <dbReference type="Proteomes" id="UP000176863"/>
    </source>
</evidence>
<reference evidence="4 5" key="1">
    <citation type="journal article" date="2016" name="Nat. Commun.">
        <title>Thousands of microbial genomes shed light on interconnected biogeochemical processes in an aquifer system.</title>
        <authorList>
            <person name="Anantharaman K."/>
            <person name="Brown C.T."/>
            <person name="Hug L.A."/>
            <person name="Sharon I."/>
            <person name="Castelle C.J."/>
            <person name="Probst A.J."/>
            <person name="Thomas B.C."/>
            <person name="Singh A."/>
            <person name="Wilkins M.J."/>
            <person name="Karaoz U."/>
            <person name="Brodie E.L."/>
            <person name="Williams K.H."/>
            <person name="Hubbard S.S."/>
            <person name="Banfield J.F."/>
        </authorList>
    </citation>
    <scope>NUCLEOTIDE SEQUENCE [LARGE SCALE GENOMIC DNA]</scope>
</reference>
<dbReference type="SUPFAM" id="SSF55729">
    <property type="entry name" value="Acyl-CoA N-acyltransferases (Nat)"/>
    <property type="match status" value="1"/>
</dbReference>
<dbReference type="CDD" id="cd04301">
    <property type="entry name" value="NAT_SF"/>
    <property type="match status" value="1"/>
</dbReference>
<evidence type="ECO:0000313" key="4">
    <source>
        <dbReference type="EMBL" id="OGG52348.1"/>
    </source>
</evidence>
<accession>A0A1F6CT38</accession>
<evidence type="ECO:0000259" key="3">
    <source>
        <dbReference type="PROSITE" id="PS51186"/>
    </source>
</evidence>
<name>A0A1F6CT38_9BACT</name>
<proteinExistence type="predicted"/>
<dbReference type="AlphaFoldDB" id="A0A1F6CT38"/>
<evidence type="ECO:0000256" key="1">
    <source>
        <dbReference type="ARBA" id="ARBA00022679"/>
    </source>
</evidence>
<evidence type="ECO:0000256" key="2">
    <source>
        <dbReference type="ARBA" id="ARBA00023315"/>
    </source>
</evidence>
<dbReference type="InterPro" id="IPR016181">
    <property type="entry name" value="Acyl_CoA_acyltransferase"/>
</dbReference>
<feature type="domain" description="N-acetyltransferase" evidence="3">
    <location>
        <begin position="2"/>
        <end position="144"/>
    </location>
</feature>